<keyword evidence="1" id="KW-0802">TPR repeat</keyword>
<dbReference type="InterPro" id="IPR011990">
    <property type="entry name" value="TPR-like_helical_dom_sf"/>
</dbReference>
<dbReference type="SUPFAM" id="SSF48452">
    <property type="entry name" value="TPR-like"/>
    <property type="match status" value="1"/>
</dbReference>
<dbReference type="PANTHER" id="PTHR44809">
    <property type="match status" value="1"/>
</dbReference>
<feature type="repeat" description="TPR" evidence="1">
    <location>
        <begin position="78"/>
        <end position="111"/>
    </location>
</feature>
<dbReference type="AlphaFoldDB" id="A0A538TL01"/>
<organism evidence="2 3">
    <name type="scientific">Eiseniibacteriota bacterium</name>
    <dbReference type="NCBI Taxonomy" id="2212470"/>
    <lineage>
        <taxon>Bacteria</taxon>
        <taxon>Candidatus Eiseniibacteriota</taxon>
    </lineage>
</organism>
<gene>
    <name evidence="2" type="ORF">E6K78_09480</name>
</gene>
<dbReference type="InterPro" id="IPR052943">
    <property type="entry name" value="TMTC_O-mannosyl-trnsfr"/>
</dbReference>
<dbReference type="Gene3D" id="1.25.40.10">
    <property type="entry name" value="Tetratricopeptide repeat domain"/>
    <property type="match status" value="2"/>
</dbReference>
<evidence type="ECO:0000313" key="2">
    <source>
        <dbReference type="EMBL" id="TMQ64295.1"/>
    </source>
</evidence>
<dbReference type="InterPro" id="IPR019734">
    <property type="entry name" value="TPR_rpt"/>
</dbReference>
<reference evidence="2 3" key="1">
    <citation type="journal article" date="2019" name="Nat. Microbiol.">
        <title>Mediterranean grassland soil C-N compound turnover is dependent on rainfall and depth, and is mediated by genomically divergent microorganisms.</title>
        <authorList>
            <person name="Diamond S."/>
            <person name="Andeer P.F."/>
            <person name="Li Z."/>
            <person name="Crits-Christoph A."/>
            <person name="Burstein D."/>
            <person name="Anantharaman K."/>
            <person name="Lane K.R."/>
            <person name="Thomas B.C."/>
            <person name="Pan C."/>
            <person name="Northen T.R."/>
            <person name="Banfield J.F."/>
        </authorList>
    </citation>
    <scope>NUCLEOTIDE SEQUENCE [LARGE SCALE GENOMIC DNA]</scope>
    <source>
        <strain evidence="2">WS_8</strain>
    </source>
</reference>
<accession>A0A538TL01</accession>
<comment type="caution">
    <text evidence="2">The sequence shown here is derived from an EMBL/GenBank/DDBJ whole genome shotgun (WGS) entry which is preliminary data.</text>
</comment>
<dbReference type="Proteomes" id="UP000316609">
    <property type="component" value="Unassembled WGS sequence"/>
</dbReference>
<dbReference type="Pfam" id="PF13432">
    <property type="entry name" value="TPR_16"/>
    <property type="match status" value="1"/>
</dbReference>
<evidence type="ECO:0000313" key="3">
    <source>
        <dbReference type="Proteomes" id="UP000316609"/>
    </source>
</evidence>
<proteinExistence type="predicted"/>
<dbReference type="PROSITE" id="PS51257">
    <property type="entry name" value="PROKAR_LIPOPROTEIN"/>
    <property type="match status" value="1"/>
</dbReference>
<name>A0A538TL01_UNCEI</name>
<feature type="repeat" description="TPR" evidence="1">
    <location>
        <begin position="44"/>
        <end position="77"/>
    </location>
</feature>
<dbReference type="PROSITE" id="PS50005">
    <property type="entry name" value="TPR"/>
    <property type="match status" value="2"/>
</dbReference>
<dbReference type="SMART" id="SM00028">
    <property type="entry name" value="TPR"/>
    <property type="match status" value="2"/>
</dbReference>
<sequence length="164" mass="17770">MGRRGPPGSDPRTPGALMRRGCLALALALLGCSRFAILHDALSANEHNDLGVAYESSGDRQAAAREYRRALRGDPRLARARVNLGNVEAAAGRWKSAEHQYRLALAVAPGDADARNNLAVALLRRRRSLDEAEWLARSAVALAGRRDTIARATLSEVRAAARRR</sequence>
<dbReference type="EMBL" id="VBOY01000089">
    <property type="protein sequence ID" value="TMQ64295.1"/>
    <property type="molecule type" value="Genomic_DNA"/>
</dbReference>
<protein>
    <submittedName>
        <fullName evidence="2">Tetratricopeptide repeat protein</fullName>
    </submittedName>
</protein>
<evidence type="ECO:0000256" key="1">
    <source>
        <dbReference type="PROSITE-ProRule" id="PRU00339"/>
    </source>
</evidence>
<dbReference type="PANTHER" id="PTHR44809:SF1">
    <property type="entry name" value="PROTEIN O-MANNOSYL-TRANSFERASE TMTC1"/>
    <property type="match status" value="1"/>
</dbReference>